<dbReference type="InterPro" id="IPR016082">
    <property type="entry name" value="Ribosomal_uL30_ferredoxin-like"/>
</dbReference>
<dbReference type="KEGG" id="pco:PHACADRAFT_251775"/>
<proteinExistence type="inferred from homology"/>
<dbReference type="InterPro" id="IPR036919">
    <property type="entry name" value="Ribo_uL30_ferredoxin-like_sf"/>
</dbReference>
<dbReference type="PANTHER" id="PTHR15892">
    <property type="entry name" value="MITOCHONDRIAL RIBOSOMAL PROTEIN L30"/>
    <property type="match status" value="1"/>
</dbReference>
<evidence type="ECO:0000313" key="7">
    <source>
        <dbReference type="Proteomes" id="UP000008370"/>
    </source>
</evidence>
<dbReference type="OrthoDB" id="509901at2759"/>
<dbReference type="InterPro" id="IPR005996">
    <property type="entry name" value="Ribosomal_uL30_bac-type"/>
</dbReference>
<dbReference type="FunCoup" id="K5WF37">
    <property type="interactions" value="217"/>
</dbReference>
<feature type="domain" description="Large ribosomal subunit protein uL30-like ferredoxin-like fold" evidence="5">
    <location>
        <begin position="51"/>
        <end position="101"/>
    </location>
</feature>
<evidence type="ECO:0000256" key="4">
    <source>
        <dbReference type="ARBA" id="ARBA00035281"/>
    </source>
</evidence>
<dbReference type="GO" id="GO:0003735">
    <property type="term" value="F:structural constituent of ribosome"/>
    <property type="evidence" value="ECO:0007669"/>
    <property type="project" value="InterPro"/>
</dbReference>
<dbReference type="InParanoid" id="K5WF37"/>
<dbReference type="RefSeq" id="XP_007393222.1">
    <property type="nucleotide sequence ID" value="XM_007393160.1"/>
</dbReference>
<organism evidence="6 7">
    <name type="scientific">Phanerochaete carnosa (strain HHB-10118-sp)</name>
    <name type="common">White-rot fungus</name>
    <name type="synonym">Peniophora carnosa</name>
    <dbReference type="NCBI Taxonomy" id="650164"/>
    <lineage>
        <taxon>Eukaryota</taxon>
        <taxon>Fungi</taxon>
        <taxon>Dikarya</taxon>
        <taxon>Basidiomycota</taxon>
        <taxon>Agaricomycotina</taxon>
        <taxon>Agaricomycetes</taxon>
        <taxon>Polyporales</taxon>
        <taxon>Phanerochaetaceae</taxon>
        <taxon>Phanerochaete</taxon>
    </lineage>
</organism>
<dbReference type="Gene3D" id="3.30.1390.20">
    <property type="entry name" value="Ribosomal protein L30, ferredoxin-like fold domain"/>
    <property type="match status" value="1"/>
</dbReference>
<sequence length="138" mass="15229">MALATLSLRAHALGLPVLSRASTHALRALSTTVAPAQEAVSSSQAEPFTHYRITLRRSAISLPKRIKGTLVSLGIHRRHQTVYHEHSPINAGKILRVKELVEVENVPASAVRTKTEQRQERKAPRGYMVVGSRLQEIV</sequence>
<keyword evidence="3" id="KW-0687">Ribonucleoprotein</keyword>
<evidence type="ECO:0000313" key="6">
    <source>
        <dbReference type="EMBL" id="EKM57880.1"/>
    </source>
</evidence>
<evidence type="ECO:0000256" key="1">
    <source>
        <dbReference type="ARBA" id="ARBA00007594"/>
    </source>
</evidence>
<dbReference type="GO" id="GO:0006412">
    <property type="term" value="P:translation"/>
    <property type="evidence" value="ECO:0007669"/>
    <property type="project" value="InterPro"/>
</dbReference>
<dbReference type="HOGENOM" id="CLU_131047_0_0_1"/>
<evidence type="ECO:0000259" key="5">
    <source>
        <dbReference type="Pfam" id="PF00327"/>
    </source>
</evidence>
<keyword evidence="2" id="KW-0689">Ribosomal protein</keyword>
<dbReference type="GO" id="GO:0005739">
    <property type="term" value="C:mitochondrion"/>
    <property type="evidence" value="ECO:0007669"/>
    <property type="project" value="TreeGrafter"/>
</dbReference>
<dbReference type="GO" id="GO:0015934">
    <property type="term" value="C:large ribosomal subunit"/>
    <property type="evidence" value="ECO:0007669"/>
    <property type="project" value="InterPro"/>
</dbReference>
<dbReference type="Proteomes" id="UP000008370">
    <property type="component" value="Unassembled WGS sequence"/>
</dbReference>
<dbReference type="SUPFAM" id="SSF55129">
    <property type="entry name" value="Ribosomal protein L30p/L7e"/>
    <property type="match status" value="1"/>
</dbReference>
<gene>
    <name evidence="6" type="ORF">PHACADRAFT_251775</name>
</gene>
<keyword evidence="7" id="KW-1185">Reference proteome</keyword>
<dbReference type="PANTHER" id="PTHR15892:SF2">
    <property type="entry name" value="LARGE RIBOSOMAL SUBUNIT PROTEIN UL30M"/>
    <property type="match status" value="1"/>
</dbReference>
<protein>
    <recommendedName>
        <fullName evidence="4">Large ribosomal subunit protein uL30m</fullName>
    </recommendedName>
</protein>
<reference evidence="6 7" key="1">
    <citation type="journal article" date="2012" name="BMC Genomics">
        <title>Comparative genomics of the white-rot fungi, Phanerochaete carnosa and P. chrysosporium, to elucidate the genetic basis of the distinct wood types they colonize.</title>
        <authorList>
            <person name="Suzuki H."/>
            <person name="MacDonald J."/>
            <person name="Syed K."/>
            <person name="Salamov A."/>
            <person name="Hori C."/>
            <person name="Aerts A."/>
            <person name="Henrissat B."/>
            <person name="Wiebenga A."/>
            <person name="vanKuyk P.A."/>
            <person name="Barry K."/>
            <person name="Lindquist E."/>
            <person name="LaButti K."/>
            <person name="Lapidus A."/>
            <person name="Lucas S."/>
            <person name="Coutinho P."/>
            <person name="Gong Y."/>
            <person name="Samejima M."/>
            <person name="Mahadevan R."/>
            <person name="Abou-Zaid M."/>
            <person name="de Vries R.P."/>
            <person name="Igarashi K."/>
            <person name="Yadav J.S."/>
            <person name="Grigoriev I.V."/>
            <person name="Master E.R."/>
        </authorList>
    </citation>
    <scope>NUCLEOTIDE SEQUENCE [LARGE SCALE GENOMIC DNA]</scope>
    <source>
        <strain evidence="6 7">HHB-10118-sp</strain>
    </source>
</reference>
<dbReference type="EMBL" id="JH930470">
    <property type="protein sequence ID" value="EKM57880.1"/>
    <property type="molecule type" value="Genomic_DNA"/>
</dbReference>
<accession>K5WF37</accession>
<name>K5WF37_PHACS</name>
<dbReference type="AlphaFoldDB" id="K5WF37"/>
<comment type="similarity">
    <text evidence="1">Belongs to the universal ribosomal protein uL30 family.</text>
</comment>
<dbReference type="Pfam" id="PF00327">
    <property type="entry name" value="Ribosomal_L30"/>
    <property type="match status" value="1"/>
</dbReference>
<dbReference type="STRING" id="650164.K5WF37"/>
<evidence type="ECO:0000256" key="2">
    <source>
        <dbReference type="ARBA" id="ARBA00022980"/>
    </source>
</evidence>
<evidence type="ECO:0000256" key="3">
    <source>
        <dbReference type="ARBA" id="ARBA00023274"/>
    </source>
</evidence>
<dbReference type="GeneID" id="18915316"/>